<dbReference type="OrthoDB" id="3205170at2759"/>
<evidence type="ECO:0000313" key="1">
    <source>
        <dbReference type="EMBL" id="TFK42147.1"/>
    </source>
</evidence>
<keyword evidence="2" id="KW-1185">Reference proteome</keyword>
<dbReference type="EMBL" id="ML213593">
    <property type="protein sequence ID" value="TFK42147.1"/>
    <property type="molecule type" value="Genomic_DNA"/>
</dbReference>
<proteinExistence type="predicted"/>
<organism evidence="1 2">
    <name type="scientific">Crucibulum laeve</name>
    <dbReference type="NCBI Taxonomy" id="68775"/>
    <lineage>
        <taxon>Eukaryota</taxon>
        <taxon>Fungi</taxon>
        <taxon>Dikarya</taxon>
        <taxon>Basidiomycota</taxon>
        <taxon>Agaricomycotina</taxon>
        <taxon>Agaricomycetes</taxon>
        <taxon>Agaricomycetidae</taxon>
        <taxon>Agaricales</taxon>
        <taxon>Agaricineae</taxon>
        <taxon>Nidulariaceae</taxon>
        <taxon>Crucibulum</taxon>
    </lineage>
</organism>
<name>A0A5C3MB74_9AGAR</name>
<gene>
    <name evidence="1" type="ORF">BDQ12DRAFT_677700</name>
</gene>
<evidence type="ECO:0000313" key="2">
    <source>
        <dbReference type="Proteomes" id="UP000308652"/>
    </source>
</evidence>
<dbReference type="AlphaFoldDB" id="A0A5C3MB74"/>
<reference evidence="1 2" key="1">
    <citation type="journal article" date="2019" name="Nat. Ecol. Evol.">
        <title>Megaphylogeny resolves global patterns of mushroom evolution.</title>
        <authorList>
            <person name="Varga T."/>
            <person name="Krizsan K."/>
            <person name="Foldi C."/>
            <person name="Dima B."/>
            <person name="Sanchez-Garcia M."/>
            <person name="Sanchez-Ramirez S."/>
            <person name="Szollosi G.J."/>
            <person name="Szarkandi J.G."/>
            <person name="Papp V."/>
            <person name="Albert L."/>
            <person name="Andreopoulos W."/>
            <person name="Angelini C."/>
            <person name="Antonin V."/>
            <person name="Barry K.W."/>
            <person name="Bougher N.L."/>
            <person name="Buchanan P."/>
            <person name="Buyck B."/>
            <person name="Bense V."/>
            <person name="Catcheside P."/>
            <person name="Chovatia M."/>
            <person name="Cooper J."/>
            <person name="Damon W."/>
            <person name="Desjardin D."/>
            <person name="Finy P."/>
            <person name="Geml J."/>
            <person name="Haridas S."/>
            <person name="Hughes K."/>
            <person name="Justo A."/>
            <person name="Karasinski D."/>
            <person name="Kautmanova I."/>
            <person name="Kiss B."/>
            <person name="Kocsube S."/>
            <person name="Kotiranta H."/>
            <person name="LaButti K.M."/>
            <person name="Lechner B.E."/>
            <person name="Liimatainen K."/>
            <person name="Lipzen A."/>
            <person name="Lukacs Z."/>
            <person name="Mihaltcheva S."/>
            <person name="Morgado L.N."/>
            <person name="Niskanen T."/>
            <person name="Noordeloos M.E."/>
            <person name="Ohm R.A."/>
            <person name="Ortiz-Santana B."/>
            <person name="Ovrebo C."/>
            <person name="Racz N."/>
            <person name="Riley R."/>
            <person name="Savchenko A."/>
            <person name="Shiryaev A."/>
            <person name="Soop K."/>
            <person name="Spirin V."/>
            <person name="Szebenyi C."/>
            <person name="Tomsovsky M."/>
            <person name="Tulloss R.E."/>
            <person name="Uehling J."/>
            <person name="Grigoriev I.V."/>
            <person name="Vagvolgyi C."/>
            <person name="Papp T."/>
            <person name="Martin F.M."/>
            <person name="Miettinen O."/>
            <person name="Hibbett D.S."/>
            <person name="Nagy L.G."/>
        </authorList>
    </citation>
    <scope>NUCLEOTIDE SEQUENCE [LARGE SCALE GENOMIC DNA]</scope>
    <source>
        <strain evidence="1 2">CBS 166.37</strain>
    </source>
</reference>
<sequence length="117" mass="13703">MRLRNWKETVAPTIEDTLRDVHPHTLEEGFHWYAPPGQHVWIKCGDEEGKNVKWRQGTIGGEGDMVFCPMGPFRTYEVYYTVKRKEYKVLMTPGLQPELKPDTPEVRELLRQDGVFI</sequence>
<protein>
    <submittedName>
        <fullName evidence="1">Uncharacterized protein</fullName>
    </submittedName>
</protein>
<accession>A0A5C3MB74</accession>
<dbReference type="Proteomes" id="UP000308652">
    <property type="component" value="Unassembled WGS sequence"/>
</dbReference>